<dbReference type="RefSeq" id="WP_350240928.1">
    <property type="nucleotide sequence ID" value="NZ_CP158296.1"/>
</dbReference>
<proteinExistence type="predicted"/>
<dbReference type="AlphaFoldDB" id="A0AAU7U4M5"/>
<protein>
    <submittedName>
        <fullName evidence="1">DUF6582 domain-containing protein</fullName>
    </submittedName>
</protein>
<dbReference type="InterPro" id="IPR046489">
    <property type="entry name" value="DUF6582"/>
</dbReference>
<dbReference type="Pfam" id="PF20223">
    <property type="entry name" value="DUF6582"/>
    <property type="match status" value="1"/>
</dbReference>
<geneLocation type="plasmid" evidence="1">
    <name>pDson04</name>
</geneLocation>
<dbReference type="EMBL" id="CP158296">
    <property type="protein sequence ID" value="XBV83437.1"/>
    <property type="molecule type" value="Genomic_DNA"/>
</dbReference>
<accession>A0AAU7U4M5</accession>
<evidence type="ECO:0000313" key="1">
    <source>
        <dbReference type="EMBL" id="XBV83437.1"/>
    </source>
</evidence>
<reference evidence="1" key="1">
    <citation type="submission" date="2024-06" db="EMBL/GenBank/DDBJ databases">
        <title>Draft Genome Sequence of Deinococcus sonorensis Type Strain KR-87, a Biofilm Producing Representative of the Genus Deinococcus.</title>
        <authorList>
            <person name="Boren L.S."/>
            <person name="Grosso R.A."/>
            <person name="Hugenberg-Cox A.N."/>
            <person name="Hill J.T.E."/>
            <person name="Albert C.M."/>
            <person name="Tuohy J.M."/>
        </authorList>
    </citation>
    <scope>NUCLEOTIDE SEQUENCE</scope>
    <source>
        <strain evidence="1">KR-87</strain>
        <plasmid evidence="1">pDson04</plasmid>
    </source>
</reference>
<dbReference type="KEGG" id="dsc:ABOD76_00240"/>
<organism evidence="1">
    <name type="scientific">Deinococcus sonorensis KR-87</name>
    <dbReference type="NCBI Taxonomy" id="694439"/>
    <lineage>
        <taxon>Bacteria</taxon>
        <taxon>Thermotogati</taxon>
        <taxon>Deinococcota</taxon>
        <taxon>Deinococci</taxon>
        <taxon>Deinococcales</taxon>
        <taxon>Deinococcaceae</taxon>
        <taxon>Deinococcus</taxon>
    </lineage>
</organism>
<gene>
    <name evidence="1" type="ORF">ABOD76_00240</name>
</gene>
<keyword evidence="1" id="KW-0614">Plasmid</keyword>
<name>A0AAU7U4M5_9DEIO</name>
<sequence length="85" mass="9536">MAELSGDQRENLSDREYAYIDKHGGRHLPIHDDEHIRNAAARFSQTHFESTEARQQAAKHIVTAAQRHGVELNQDDAVMQAADAS</sequence>